<reference evidence="1" key="1">
    <citation type="submission" date="2023-04" db="EMBL/GenBank/DDBJ databases">
        <authorList>
            <consortium name="ELIXIR-Norway"/>
        </authorList>
    </citation>
    <scope>NUCLEOTIDE SEQUENCE [LARGE SCALE GENOMIC DNA]</scope>
</reference>
<evidence type="ECO:0000313" key="2">
    <source>
        <dbReference type="Proteomes" id="UP001176941"/>
    </source>
</evidence>
<gene>
    <name evidence="1" type="ORF">MRATA1EN1_LOCUS18172</name>
</gene>
<keyword evidence="2" id="KW-1185">Reference proteome</keyword>
<organism evidence="1 2">
    <name type="scientific">Rangifer tarandus platyrhynchus</name>
    <name type="common">Svalbard reindeer</name>
    <dbReference type="NCBI Taxonomy" id="3082113"/>
    <lineage>
        <taxon>Eukaryota</taxon>
        <taxon>Metazoa</taxon>
        <taxon>Chordata</taxon>
        <taxon>Craniata</taxon>
        <taxon>Vertebrata</taxon>
        <taxon>Euteleostomi</taxon>
        <taxon>Mammalia</taxon>
        <taxon>Eutheria</taxon>
        <taxon>Laurasiatheria</taxon>
        <taxon>Artiodactyla</taxon>
        <taxon>Ruminantia</taxon>
        <taxon>Pecora</taxon>
        <taxon>Cervidae</taxon>
        <taxon>Odocoileinae</taxon>
        <taxon>Rangifer</taxon>
    </lineage>
</organism>
<name>A0ABN8Z5W2_RANTA</name>
<evidence type="ECO:0000313" key="1">
    <source>
        <dbReference type="EMBL" id="CAI9169210.1"/>
    </source>
</evidence>
<accession>A0ABN8Z5W2</accession>
<protein>
    <submittedName>
        <fullName evidence="1">Uncharacterized protein</fullName>
    </submittedName>
</protein>
<sequence length="80" mass="8645">MYQTVTACQGRCGLRALAAELQEVADSSGFLAPGGSGSATWRIAPRAHRLLWFLNCREVSELTECLKVLEAKTLPRLGAP</sequence>
<dbReference type="EMBL" id="OX459965">
    <property type="protein sequence ID" value="CAI9169210.1"/>
    <property type="molecule type" value="Genomic_DNA"/>
</dbReference>
<proteinExistence type="predicted"/>
<dbReference type="Proteomes" id="UP001176941">
    <property type="component" value="Chromosome 29"/>
</dbReference>